<protein>
    <recommendedName>
        <fullName evidence="2">NACHT domain-containing protein</fullName>
    </recommendedName>
</protein>
<evidence type="ECO:0000313" key="3">
    <source>
        <dbReference type="EMBL" id="KAK7015772.1"/>
    </source>
</evidence>
<accession>A0AAW0ARS9</accession>
<dbReference type="PROSITE" id="PS50837">
    <property type="entry name" value="NACHT"/>
    <property type="match status" value="1"/>
</dbReference>
<dbReference type="EMBL" id="JAWWNJ010000053">
    <property type="protein sequence ID" value="KAK7015772.1"/>
    <property type="molecule type" value="Genomic_DNA"/>
</dbReference>
<keyword evidence="1" id="KW-0677">Repeat</keyword>
<dbReference type="InterPro" id="IPR007111">
    <property type="entry name" value="NACHT_NTPase"/>
</dbReference>
<dbReference type="PANTHER" id="PTHR10039:SF14">
    <property type="entry name" value="NACHT DOMAIN-CONTAINING PROTEIN"/>
    <property type="match status" value="1"/>
</dbReference>
<dbReference type="PANTHER" id="PTHR10039">
    <property type="entry name" value="AMELOGENIN"/>
    <property type="match status" value="1"/>
</dbReference>
<evidence type="ECO:0000259" key="2">
    <source>
        <dbReference type="PROSITE" id="PS50837"/>
    </source>
</evidence>
<dbReference type="InterPro" id="IPR027417">
    <property type="entry name" value="P-loop_NTPase"/>
</dbReference>
<dbReference type="SUPFAM" id="SSF52540">
    <property type="entry name" value="P-loop containing nucleoside triphosphate hydrolases"/>
    <property type="match status" value="1"/>
</dbReference>
<feature type="non-terminal residue" evidence="3">
    <location>
        <position position="1"/>
    </location>
</feature>
<comment type="caution">
    <text evidence="3">The sequence shown here is derived from an EMBL/GenBank/DDBJ whole genome shotgun (WGS) entry which is preliminary data.</text>
</comment>
<gene>
    <name evidence="3" type="ORF">R3P38DRAFT_1407905</name>
</gene>
<evidence type="ECO:0000256" key="1">
    <source>
        <dbReference type="ARBA" id="ARBA00022737"/>
    </source>
</evidence>
<feature type="domain" description="NACHT" evidence="2">
    <location>
        <begin position="55"/>
        <end position="203"/>
    </location>
</feature>
<dbReference type="InterPro" id="IPR056884">
    <property type="entry name" value="NPHP3-like_N"/>
</dbReference>
<evidence type="ECO:0000313" key="4">
    <source>
        <dbReference type="Proteomes" id="UP001362999"/>
    </source>
</evidence>
<dbReference type="Gene3D" id="3.40.50.300">
    <property type="entry name" value="P-loop containing nucleotide triphosphate hydrolases"/>
    <property type="match status" value="1"/>
</dbReference>
<keyword evidence="4" id="KW-1185">Reference proteome</keyword>
<reference evidence="3 4" key="1">
    <citation type="journal article" date="2024" name="J Genomics">
        <title>Draft genome sequencing and assembly of Favolaschia claudopus CIRM-BRFM 2984 isolated from oak limbs.</title>
        <authorList>
            <person name="Navarro D."/>
            <person name="Drula E."/>
            <person name="Chaduli D."/>
            <person name="Cazenave R."/>
            <person name="Ahrendt S."/>
            <person name="Wang J."/>
            <person name="Lipzen A."/>
            <person name="Daum C."/>
            <person name="Barry K."/>
            <person name="Grigoriev I.V."/>
            <person name="Favel A."/>
            <person name="Rosso M.N."/>
            <person name="Martin F."/>
        </authorList>
    </citation>
    <scope>NUCLEOTIDE SEQUENCE [LARGE SCALE GENOMIC DNA]</scope>
    <source>
        <strain evidence="3 4">CIRM-BRFM 2984</strain>
    </source>
</reference>
<sequence>PARFTSKLRVIESSYLQRLRPALYDEVLGDGCLHGTRKDIVTDITERLASSESSKIIWLFGVAGSGKSTIANTVARLFRDLHRLGSFVIFNRDIPSNSDVVGVVHHIAHRIAESNVHARKALCDALAADATLTHADYRTQFQKLLVDPLAAAAPYIHGPVVMIIDALDECLDSPSRKALISLIASDMAELPPVFRLLITSRPDLDIARAFRFKSHITAQQLEIGTEDATNDILLYLRQRVDNLCHYRQIERPAEADIQLLAAQAGGLFVWAATAYKFMLELDRSKTKQVLEAEKTISKNLDPLYSMALNHAGDWTRADFSEPALLVLAFVVLTKEPLTDEVMTALLKNERGVRHVLHSLASVLQCIPGVPVRALHASFCDYLTDPERSGNQPWFLNADTQRQLSQVLTTRCLQLLTTKLRFNICNLEASHLRNTDILDLAERIVNGIPDELAYAAKHWAHHLSAVGSSDEVSFELDKFFQHSLLHWLEVISLLGQVGGALEAIAVAERYAQGKDPHLTTFLQNVMKLIDMHVPAITESMPQVYVSTSTDPLQSGIMAKYMIQFQLEDPLVQTWSSLLGKEQ</sequence>
<dbReference type="Proteomes" id="UP001362999">
    <property type="component" value="Unassembled WGS sequence"/>
</dbReference>
<dbReference type="CDD" id="cd02019">
    <property type="entry name" value="NK"/>
    <property type="match status" value="1"/>
</dbReference>
<proteinExistence type="predicted"/>
<organism evidence="3 4">
    <name type="scientific">Favolaschia claudopus</name>
    <dbReference type="NCBI Taxonomy" id="2862362"/>
    <lineage>
        <taxon>Eukaryota</taxon>
        <taxon>Fungi</taxon>
        <taxon>Dikarya</taxon>
        <taxon>Basidiomycota</taxon>
        <taxon>Agaricomycotina</taxon>
        <taxon>Agaricomycetes</taxon>
        <taxon>Agaricomycetidae</taxon>
        <taxon>Agaricales</taxon>
        <taxon>Marasmiineae</taxon>
        <taxon>Mycenaceae</taxon>
        <taxon>Favolaschia</taxon>
    </lineage>
</organism>
<dbReference type="AlphaFoldDB" id="A0AAW0ARS9"/>
<name>A0AAW0ARS9_9AGAR</name>
<dbReference type="Pfam" id="PF24883">
    <property type="entry name" value="NPHP3_N"/>
    <property type="match status" value="1"/>
</dbReference>